<evidence type="ECO:0008006" key="3">
    <source>
        <dbReference type="Google" id="ProtNLM"/>
    </source>
</evidence>
<organism evidence="1 2">
    <name type="scientific">Corynespora cassiicola Philippines</name>
    <dbReference type="NCBI Taxonomy" id="1448308"/>
    <lineage>
        <taxon>Eukaryota</taxon>
        <taxon>Fungi</taxon>
        <taxon>Dikarya</taxon>
        <taxon>Ascomycota</taxon>
        <taxon>Pezizomycotina</taxon>
        <taxon>Dothideomycetes</taxon>
        <taxon>Pleosporomycetidae</taxon>
        <taxon>Pleosporales</taxon>
        <taxon>Corynesporascaceae</taxon>
        <taxon>Corynespora</taxon>
    </lineage>
</organism>
<dbReference type="STRING" id="1448308.A0A2T2NZX6"/>
<reference evidence="1 2" key="1">
    <citation type="journal article" date="2018" name="Front. Microbiol.">
        <title>Genome-Wide Analysis of Corynespora cassiicola Leaf Fall Disease Putative Effectors.</title>
        <authorList>
            <person name="Lopez D."/>
            <person name="Ribeiro S."/>
            <person name="Label P."/>
            <person name="Fumanal B."/>
            <person name="Venisse J.S."/>
            <person name="Kohler A."/>
            <person name="de Oliveira R.R."/>
            <person name="Labutti K."/>
            <person name="Lipzen A."/>
            <person name="Lail K."/>
            <person name="Bauer D."/>
            <person name="Ohm R.A."/>
            <person name="Barry K.W."/>
            <person name="Spatafora J."/>
            <person name="Grigoriev I.V."/>
            <person name="Martin F.M."/>
            <person name="Pujade-Renaud V."/>
        </authorList>
    </citation>
    <scope>NUCLEOTIDE SEQUENCE [LARGE SCALE GENOMIC DNA]</scope>
    <source>
        <strain evidence="1 2">Philippines</strain>
    </source>
</reference>
<protein>
    <recommendedName>
        <fullName evidence="3">NB-ARC domain-containing protein</fullName>
    </recommendedName>
</protein>
<dbReference type="Gene3D" id="3.40.50.300">
    <property type="entry name" value="P-loop containing nucleotide triphosphate hydrolases"/>
    <property type="match status" value="1"/>
</dbReference>
<dbReference type="OrthoDB" id="3938393at2759"/>
<evidence type="ECO:0000313" key="1">
    <source>
        <dbReference type="EMBL" id="PSN70648.1"/>
    </source>
</evidence>
<accession>A0A2T2NZX6</accession>
<dbReference type="InterPro" id="IPR027417">
    <property type="entry name" value="P-loop_NTPase"/>
</dbReference>
<keyword evidence="2" id="KW-1185">Reference proteome</keyword>
<proteinExistence type="predicted"/>
<sequence>MFHSLGYGLEEFNSRYWGVPHFPRQIKEACFDITVLIVRLITASVKTLREDDKALAYNHWKKLEENFKSTHQGFIEILGYTERFSSTSLGRMMSLPHSVSSMTLAERLIRCFLSPPKSILPKLFVRDDITKDISSNLECNDYDFYFRSLTLWRIAGNGKSAIAAKYAERSFNQKVYDAVFWVYGGSKTTIRRSFTDIVLGLKLLGSDPQNHDNNLILTQEWFRTTDCK</sequence>
<dbReference type="SUPFAM" id="SSF52540">
    <property type="entry name" value="P-loop containing nucleoside triphosphate hydrolases"/>
    <property type="match status" value="1"/>
</dbReference>
<dbReference type="EMBL" id="KZ678131">
    <property type="protein sequence ID" value="PSN70648.1"/>
    <property type="molecule type" value="Genomic_DNA"/>
</dbReference>
<name>A0A2T2NZX6_CORCC</name>
<dbReference type="Proteomes" id="UP000240883">
    <property type="component" value="Unassembled WGS sequence"/>
</dbReference>
<dbReference type="AlphaFoldDB" id="A0A2T2NZX6"/>
<evidence type="ECO:0000313" key="2">
    <source>
        <dbReference type="Proteomes" id="UP000240883"/>
    </source>
</evidence>
<gene>
    <name evidence="1" type="ORF">BS50DRAFT_570178</name>
</gene>